<dbReference type="Gene3D" id="2.130.10.10">
    <property type="entry name" value="YVTN repeat-like/Quinoprotein amine dehydrogenase"/>
    <property type="match status" value="1"/>
</dbReference>
<reference evidence="4 5" key="1">
    <citation type="submission" date="2023-03" db="EMBL/GenBank/DDBJ databases">
        <title>Description of Hydrogenimonas sp. ISO32.</title>
        <authorList>
            <person name="Mino S."/>
            <person name="Fukazawa S."/>
            <person name="Sawabe T."/>
        </authorList>
    </citation>
    <scope>NUCLEOTIDE SEQUENCE [LARGE SCALE GENOMIC DNA]</scope>
    <source>
        <strain evidence="4 5">ISO32</strain>
    </source>
</reference>
<dbReference type="InterPro" id="IPR001680">
    <property type="entry name" value="WD40_rpt"/>
</dbReference>
<dbReference type="PANTHER" id="PTHR19848:SF8">
    <property type="entry name" value="F-BOX AND WD REPEAT DOMAIN CONTAINING 7"/>
    <property type="match status" value="1"/>
</dbReference>
<proteinExistence type="predicted"/>
<dbReference type="PROSITE" id="PS50082">
    <property type="entry name" value="WD_REPEATS_2"/>
    <property type="match status" value="3"/>
</dbReference>
<gene>
    <name evidence="4" type="ORF">HCR_05130</name>
</gene>
<evidence type="ECO:0000313" key="4">
    <source>
        <dbReference type="EMBL" id="BDY12201.1"/>
    </source>
</evidence>
<dbReference type="PANTHER" id="PTHR19848">
    <property type="entry name" value="WD40 REPEAT PROTEIN"/>
    <property type="match status" value="1"/>
</dbReference>
<dbReference type="EMBL" id="AP027370">
    <property type="protein sequence ID" value="BDY12201.1"/>
    <property type="molecule type" value="Genomic_DNA"/>
</dbReference>
<organism evidence="4 5">
    <name type="scientific">Hydrogenimonas cancrithermarum</name>
    <dbReference type="NCBI Taxonomy" id="2993563"/>
    <lineage>
        <taxon>Bacteria</taxon>
        <taxon>Pseudomonadati</taxon>
        <taxon>Campylobacterota</taxon>
        <taxon>Epsilonproteobacteria</taxon>
        <taxon>Campylobacterales</taxon>
        <taxon>Hydrogenimonadaceae</taxon>
        <taxon>Hydrogenimonas</taxon>
    </lineage>
</organism>
<evidence type="ECO:0000256" key="3">
    <source>
        <dbReference type="PROSITE-ProRule" id="PRU00221"/>
    </source>
</evidence>
<dbReference type="InterPro" id="IPR015943">
    <property type="entry name" value="WD40/YVTN_repeat-like_dom_sf"/>
</dbReference>
<dbReference type="SUPFAM" id="SSF50978">
    <property type="entry name" value="WD40 repeat-like"/>
    <property type="match status" value="1"/>
</dbReference>
<dbReference type="RefSeq" id="WP_286337403.1">
    <property type="nucleotide sequence ID" value="NZ_AP027370.1"/>
</dbReference>
<accession>A0ABM8FIT8</accession>
<feature type="repeat" description="WD" evidence="3">
    <location>
        <begin position="93"/>
        <end position="134"/>
    </location>
</feature>
<protein>
    <recommendedName>
        <fullName evidence="6">WD40 repeat domain-containing protein</fullName>
    </recommendedName>
</protein>
<feature type="repeat" description="WD" evidence="3">
    <location>
        <begin position="135"/>
        <end position="170"/>
    </location>
</feature>
<evidence type="ECO:0008006" key="6">
    <source>
        <dbReference type="Google" id="ProtNLM"/>
    </source>
</evidence>
<evidence type="ECO:0000256" key="1">
    <source>
        <dbReference type="ARBA" id="ARBA00022574"/>
    </source>
</evidence>
<dbReference type="Proteomes" id="UP001321445">
    <property type="component" value="Chromosome"/>
</dbReference>
<dbReference type="SMART" id="SM00320">
    <property type="entry name" value="WD40"/>
    <property type="match status" value="4"/>
</dbReference>
<evidence type="ECO:0000256" key="2">
    <source>
        <dbReference type="ARBA" id="ARBA00022737"/>
    </source>
</evidence>
<dbReference type="PROSITE" id="PS50294">
    <property type="entry name" value="WD_REPEATS_REGION"/>
    <property type="match status" value="1"/>
</dbReference>
<keyword evidence="2" id="KW-0677">Repeat</keyword>
<sequence length="700" mass="79894">MIIEKRLQFQYPVTAIKALNGHRVAIVDSGNTVRFFSLDPIRLQDGFKTSLPQSEKLLQGADISADGKYVAFTVNKEGVAVFNGMKKQLLYRFKRHEGAVESLKIDDKNNYLATGGQDGKTFLWSLSTGRMVASLPHHADFVTAIDFSPNGQWIATGSFDKRILVTNISSLSQWFRLIGHNSAITVLRFIDRHRLVAADKEGEIVVWDYFESKVLKRLKKMFDGVTSLVTTPDDRFLFAADRSGIVSLYDLNSYELVALRYLHYMKPVRKLCYVEGGNHLVVGLETGEVTFNAPLKESGMMEEAIESADLADAYRLAEENPLLRYSDAYVKLEALWEEAFEEAVRLLEKGEKEAAKKVLEPFAVESSKRLLMQQLINDYGAFERFKTAVLNRKYPLAYSLAAQHPMLKQSRYYAMMEKEWEKIFSMAKKIILQNGGEEKVRELVKPFRGISSKSVLIQALLNEKEIYKLFMKLVAKKDYKAAMELAKRHPAIMELEEYKKIEKLADAIIQKAQMELEAGNYAETARLASRLMEFPGYKELAVKLQEQANLYASAMRYFAEKNYEAIYRMLEQHPCLEETKIVRNLEEAWRKVVERAEVSASKGDAGALKKLFQPFMNFPQKRFKIIALFKQAYIEKIDALARSSDTALEEAINRYIDLFGMDDEMASWLAEHGLKEMFESAVEPKDVGTINPKNLPESIV</sequence>
<keyword evidence="5" id="KW-1185">Reference proteome</keyword>
<dbReference type="InterPro" id="IPR036322">
    <property type="entry name" value="WD40_repeat_dom_sf"/>
</dbReference>
<evidence type="ECO:0000313" key="5">
    <source>
        <dbReference type="Proteomes" id="UP001321445"/>
    </source>
</evidence>
<keyword evidence="1 3" id="KW-0853">WD repeat</keyword>
<dbReference type="Pfam" id="PF00400">
    <property type="entry name" value="WD40"/>
    <property type="match status" value="2"/>
</dbReference>
<name>A0ABM8FIT8_9BACT</name>
<feature type="repeat" description="WD" evidence="3">
    <location>
        <begin position="177"/>
        <end position="217"/>
    </location>
</feature>